<evidence type="ECO:0000313" key="1">
    <source>
        <dbReference type="EMBL" id="PMD36258.1"/>
    </source>
</evidence>
<reference evidence="1 2" key="1">
    <citation type="submission" date="2016-04" db="EMBL/GenBank/DDBJ databases">
        <title>A degradative enzymes factory behind the ericoid mycorrhizal symbiosis.</title>
        <authorList>
            <consortium name="DOE Joint Genome Institute"/>
            <person name="Martino E."/>
            <person name="Morin E."/>
            <person name="Grelet G."/>
            <person name="Kuo A."/>
            <person name="Kohler A."/>
            <person name="Daghino S."/>
            <person name="Barry K."/>
            <person name="Choi C."/>
            <person name="Cichocki N."/>
            <person name="Clum A."/>
            <person name="Copeland A."/>
            <person name="Hainaut M."/>
            <person name="Haridas S."/>
            <person name="Labutti K."/>
            <person name="Lindquist E."/>
            <person name="Lipzen A."/>
            <person name="Khouja H.-R."/>
            <person name="Murat C."/>
            <person name="Ohm R."/>
            <person name="Olson A."/>
            <person name="Spatafora J."/>
            <person name="Veneault-Fourrey C."/>
            <person name="Henrissat B."/>
            <person name="Grigoriev I."/>
            <person name="Martin F."/>
            <person name="Perotto S."/>
        </authorList>
    </citation>
    <scope>NUCLEOTIDE SEQUENCE [LARGE SCALE GENOMIC DNA]</scope>
    <source>
        <strain evidence="1 2">F</strain>
    </source>
</reference>
<dbReference type="InterPro" id="IPR036396">
    <property type="entry name" value="Cyt_P450_sf"/>
</dbReference>
<proteinExistence type="predicted"/>
<protein>
    <recommendedName>
        <fullName evidence="3">Cytochrome P450</fullName>
    </recommendedName>
</protein>
<dbReference type="STRING" id="1149755.A0A2J6RCM5"/>
<organism evidence="1 2">
    <name type="scientific">Hyaloscypha variabilis (strain UAMH 11265 / GT02V1 / F)</name>
    <name type="common">Meliniomyces variabilis</name>
    <dbReference type="NCBI Taxonomy" id="1149755"/>
    <lineage>
        <taxon>Eukaryota</taxon>
        <taxon>Fungi</taxon>
        <taxon>Dikarya</taxon>
        <taxon>Ascomycota</taxon>
        <taxon>Pezizomycotina</taxon>
        <taxon>Leotiomycetes</taxon>
        <taxon>Helotiales</taxon>
        <taxon>Hyaloscyphaceae</taxon>
        <taxon>Hyaloscypha</taxon>
        <taxon>Hyaloscypha variabilis</taxon>
    </lineage>
</organism>
<dbReference type="AlphaFoldDB" id="A0A2J6RCM5"/>
<evidence type="ECO:0008006" key="3">
    <source>
        <dbReference type="Google" id="ProtNLM"/>
    </source>
</evidence>
<dbReference type="Proteomes" id="UP000235786">
    <property type="component" value="Unassembled WGS sequence"/>
</dbReference>
<dbReference type="GO" id="GO:0004497">
    <property type="term" value="F:monooxygenase activity"/>
    <property type="evidence" value="ECO:0007669"/>
    <property type="project" value="InterPro"/>
</dbReference>
<evidence type="ECO:0000313" key="2">
    <source>
        <dbReference type="Proteomes" id="UP000235786"/>
    </source>
</evidence>
<gene>
    <name evidence="1" type="ORF">L207DRAFT_104899</name>
</gene>
<dbReference type="EMBL" id="KZ613951">
    <property type="protein sequence ID" value="PMD36258.1"/>
    <property type="molecule type" value="Genomic_DNA"/>
</dbReference>
<dbReference type="GO" id="GO:0016705">
    <property type="term" value="F:oxidoreductase activity, acting on paired donors, with incorporation or reduction of molecular oxygen"/>
    <property type="evidence" value="ECO:0007669"/>
    <property type="project" value="InterPro"/>
</dbReference>
<dbReference type="GO" id="GO:0005506">
    <property type="term" value="F:iron ion binding"/>
    <property type="evidence" value="ECO:0007669"/>
    <property type="project" value="InterPro"/>
</dbReference>
<sequence>MPKQSTMVCQKLLVFDPAAHKHLDKSKYGPDADIFRLERWLDKDAAYPIPPPYHFSYGAGGRMCTTVNFSNIVLYSIFFRLIPSFKICGSGVAPPPTHYIDYNRNTTAAAAIPKGLQGKICSKELIHVSAVF</sequence>
<keyword evidence="2" id="KW-1185">Reference proteome</keyword>
<name>A0A2J6RCM5_HYAVF</name>
<dbReference type="SUPFAM" id="SSF48264">
    <property type="entry name" value="Cytochrome P450"/>
    <property type="match status" value="1"/>
</dbReference>
<dbReference type="OrthoDB" id="1055148at2759"/>
<dbReference type="GO" id="GO:0020037">
    <property type="term" value="F:heme binding"/>
    <property type="evidence" value="ECO:0007669"/>
    <property type="project" value="InterPro"/>
</dbReference>
<dbReference type="Gene3D" id="1.10.630.10">
    <property type="entry name" value="Cytochrome P450"/>
    <property type="match status" value="1"/>
</dbReference>
<accession>A0A2J6RCM5</accession>